<organism evidence="2 3">
    <name type="scientific">Bacillus inaquosorum</name>
    <dbReference type="NCBI Taxonomy" id="483913"/>
    <lineage>
        <taxon>Bacteria</taxon>
        <taxon>Bacillati</taxon>
        <taxon>Bacillota</taxon>
        <taxon>Bacilli</taxon>
        <taxon>Bacillales</taxon>
        <taxon>Bacillaceae</taxon>
        <taxon>Bacillus</taxon>
    </lineage>
</organism>
<reference evidence="2" key="1">
    <citation type="submission" date="2022-02" db="EMBL/GenBank/DDBJ databases">
        <title>Crop Bioprotection Bacillus Genome Sequencing.</title>
        <authorList>
            <person name="Dunlap C."/>
        </authorList>
    </citation>
    <scope>NUCLEOTIDE SEQUENCE</scope>
    <source>
        <strain evidence="2">T20C13</strain>
    </source>
</reference>
<proteinExistence type="predicted"/>
<keyword evidence="1" id="KW-0812">Transmembrane</keyword>
<gene>
    <name evidence="2" type="ORF">MOE99_19020</name>
</gene>
<dbReference type="AlphaFoldDB" id="A0A9Q4HX86"/>
<dbReference type="RefSeq" id="WP_412095755.1">
    <property type="nucleotide sequence ID" value="NZ_JALAXJ010000021.1"/>
</dbReference>
<feature type="transmembrane region" description="Helical" evidence="1">
    <location>
        <begin position="6"/>
        <end position="23"/>
    </location>
</feature>
<dbReference type="EMBL" id="JALAXJ010000021">
    <property type="protein sequence ID" value="MCY9231412.1"/>
    <property type="molecule type" value="Genomic_DNA"/>
</dbReference>
<accession>A0A9Q4HX86</accession>
<feature type="non-terminal residue" evidence="2">
    <location>
        <position position="24"/>
    </location>
</feature>
<keyword evidence="1" id="KW-0472">Membrane</keyword>
<sequence>MLPILFILGFILGSFYYTAGCRIP</sequence>
<evidence type="ECO:0000313" key="3">
    <source>
        <dbReference type="Proteomes" id="UP001066278"/>
    </source>
</evidence>
<dbReference type="Proteomes" id="UP001066278">
    <property type="component" value="Unassembled WGS sequence"/>
</dbReference>
<comment type="caution">
    <text evidence="2">The sequence shown here is derived from an EMBL/GenBank/DDBJ whole genome shotgun (WGS) entry which is preliminary data.</text>
</comment>
<evidence type="ECO:0000256" key="1">
    <source>
        <dbReference type="SAM" id="Phobius"/>
    </source>
</evidence>
<keyword evidence="1" id="KW-1133">Transmembrane helix</keyword>
<protein>
    <submittedName>
        <fullName evidence="2">Uncharacterized protein</fullName>
    </submittedName>
</protein>
<evidence type="ECO:0000313" key="2">
    <source>
        <dbReference type="EMBL" id="MCY9231412.1"/>
    </source>
</evidence>
<name>A0A9Q4HX86_9BACI</name>